<dbReference type="GeneID" id="27723795"/>
<feature type="transmembrane region" description="Helical" evidence="6">
    <location>
        <begin position="295"/>
        <end position="319"/>
    </location>
</feature>
<feature type="compositionally biased region" description="Basic and acidic residues" evidence="5">
    <location>
        <begin position="241"/>
        <end position="255"/>
    </location>
</feature>
<accession>A0A084G7H0</accession>
<proteinExistence type="predicted"/>
<dbReference type="OrthoDB" id="2533084at2759"/>
<dbReference type="Proteomes" id="UP000028545">
    <property type="component" value="Unassembled WGS sequence"/>
</dbReference>
<evidence type="ECO:0000256" key="4">
    <source>
        <dbReference type="ARBA" id="ARBA00023136"/>
    </source>
</evidence>
<evidence type="ECO:0000256" key="6">
    <source>
        <dbReference type="SAM" id="Phobius"/>
    </source>
</evidence>
<feature type="transmembrane region" description="Helical" evidence="6">
    <location>
        <begin position="410"/>
        <end position="428"/>
    </location>
</feature>
<feature type="transmembrane region" description="Helical" evidence="6">
    <location>
        <begin position="377"/>
        <end position="398"/>
    </location>
</feature>
<evidence type="ECO:0000256" key="3">
    <source>
        <dbReference type="ARBA" id="ARBA00022989"/>
    </source>
</evidence>
<dbReference type="VEuPathDB" id="FungiDB:SAPIO_CDS4723"/>
<keyword evidence="3 6" id="KW-1133">Transmembrane helix</keyword>
<comment type="subcellular location">
    <subcellularLocation>
        <location evidence="1">Membrane</location>
        <topology evidence="1">Multi-pass membrane protein</topology>
    </subcellularLocation>
</comment>
<dbReference type="SUPFAM" id="SSF103473">
    <property type="entry name" value="MFS general substrate transporter"/>
    <property type="match status" value="1"/>
</dbReference>
<dbReference type="Pfam" id="PF07690">
    <property type="entry name" value="MFS_1"/>
    <property type="match status" value="1"/>
</dbReference>
<dbReference type="InterPro" id="IPR036259">
    <property type="entry name" value="MFS_trans_sf"/>
</dbReference>
<dbReference type="EMBL" id="JOWA01000094">
    <property type="protein sequence ID" value="KEZ43282.1"/>
    <property type="molecule type" value="Genomic_DNA"/>
</dbReference>
<organism evidence="7 8">
    <name type="scientific">Pseudallescheria apiosperma</name>
    <name type="common">Scedosporium apiospermum</name>
    <dbReference type="NCBI Taxonomy" id="563466"/>
    <lineage>
        <taxon>Eukaryota</taxon>
        <taxon>Fungi</taxon>
        <taxon>Dikarya</taxon>
        <taxon>Ascomycota</taxon>
        <taxon>Pezizomycotina</taxon>
        <taxon>Sordariomycetes</taxon>
        <taxon>Hypocreomycetidae</taxon>
        <taxon>Microascales</taxon>
        <taxon>Microascaceae</taxon>
        <taxon>Scedosporium</taxon>
    </lineage>
</organism>
<reference evidence="7 8" key="1">
    <citation type="journal article" date="2014" name="Genome Announc.">
        <title>Draft genome sequence of the pathogenic fungus Scedosporium apiospermum.</title>
        <authorList>
            <person name="Vandeputte P."/>
            <person name="Ghamrawi S."/>
            <person name="Rechenmann M."/>
            <person name="Iltis A."/>
            <person name="Giraud S."/>
            <person name="Fleury M."/>
            <person name="Thornton C."/>
            <person name="Delhaes L."/>
            <person name="Meyer W."/>
            <person name="Papon N."/>
            <person name="Bouchara J.P."/>
        </authorList>
    </citation>
    <scope>NUCLEOTIDE SEQUENCE [LARGE SCALE GENOMIC DNA]</scope>
    <source>
        <strain evidence="7 8">IHEM 14462</strain>
    </source>
</reference>
<feature type="transmembrane region" description="Helical" evidence="6">
    <location>
        <begin position="133"/>
        <end position="160"/>
    </location>
</feature>
<feature type="transmembrane region" description="Helical" evidence="6">
    <location>
        <begin position="103"/>
        <end position="121"/>
    </location>
</feature>
<sequence>MSWKYAFSLSKQEVKDATPPGTVRLVAHDPTDVEHHHDAIVKFPIPSADPADPLNWPAWRKAAVLFVASLYAFVANYCSSTIAPALQLWFTTFPNEPKPFSKLTQLIAVNILMLGAANLWWVPLSNWAGRRPILLVATLLMTLCGIGGAAADTVAPALVGDVYFVDEQGRAMAIYTVMLSCGSIVGGIAGGYIGFRLGWAYLFWVSVALSAACFLGVFFLVPETLYDRPAPPVQPSTPSESGEKKEVEANHDEETRAETYRPFTFPRSLTFGPIRGNLVSLFIQPWRTLALPGTWVVMLQYAGLVGGVITISIIGAQLVSMPPYTWGAHTGLINIGGIIGALLGCVYTYVLSDLLLRNRAKHDKHGLSEPEDRLPAVFFPLTLATCGFFIFGFCGQYPGENRWVGLQFGYGMIAFGLMQAPSIGFNYLFDSYGRLAPDCFVVVTILRSVIAFAWTFFVSDWIQLRGAAEVFGILGMLMGIFGLLTVPLWLFGKRMRIARAYSN</sequence>
<dbReference type="KEGG" id="sapo:SAPIO_CDS4723"/>
<dbReference type="AlphaFoldDB" id="A0A084G7H0"/>
<dbReference type="RefSeq" id="XP_016643081.1">
    <property type="nucleotide sequence ID" value="XM_016787202.1"/>
</dbReference>
<dbReference type="InterPro" id="IPR011701">
    <property type="entry name" value="MFS"/>
</dbReference>
<evidence type="ECO:0000256" key="1">
    <source>
        <dbReference type="ARBA" id="ARBA00004141"/>
    </source>
</evidence>
<feature type="transmembrane region" description="Helical" evidence="6">
    <location>
        <begin position="331"/>
        <end position="356"/>
    </location>
</feature>
<feature type="transmembrane region" description="Helical" evidence="6">
    <location>
        <begin position="470"/>
        <end position="491"/>
    </location>
</feature>
<evidence type="ECO:0000256" key="5">
    <source>
        <dbReference type="SAM" id="MobiDB-lite"/>
    </source>
</evidence>
<keyword evidence="2 6" id="KW-0812">Transmembrane</keyword>
<dbReference type="PANTHER" id="PTHR23502">
    <property type="entry name" value="MAJOR FACILITATOR SUPERFAMILY"/>
    <property type="match status" value="1"/>
</dbReference>
<feature type="transmembrane region" description="Helical" evidence="6">
    <location>
        <begin position="440"/>
        <end position="458"/>
    </location>
</feature>
<protein>
    <recommendedName>
        <fullName evidence="9">Major facilitator superfamily (MFS) profile domain-containing protein</fullName>
    </recommendedName>
</protein>
<dbReference type="HOGENOM" id="CLU_008455_13_6_1"/>
<dbReference type="GO" id="GO:0022857">
    <property type="term" value="F:transmembrane transporter activity"/>
    <property type="evidence" value="ECO:0007669"/>
    <property type="project" value="InterPro"/>
</dbReference>
<feature type="transmembrane region" description="Helical" evidence="6">
    <location>
        <begin position="172"/>
        <end position="195"/>
    </location>
</feature>
<name>A0A084G7H0_PSEDA</name>
<gene>
    <name evidence="7" type="ORF">SAPIO_CDS4723</name>
</gene>
<comment type="caution">
    <text evidence="7">The sequence shown here is derived from an EMBL/GenBank/DDBJ whole genome shotgun (WGS) entry which is preliminary data.</text>
</comment>
<dbReference type="OMA" id="NEHVEDK"/>
<keyword evidence="8" id="KW-1185">Reference proteome</keyword>
<feature type="transmembrane region" description="Helical" evidence="6">
    <location>
        <begin position="63"/>
        <end position="91"/>
    </location>
</feature>
<evidence type="ECO:0000256" key="2">
    <source>
        <dbReference type="ARBA" id="ARBA00022692"/>
    </source>
</evidence>
<evidence type="ECO:0008006" key="9">
    <source>
        <dbReference type="Google" id="ProtNLM"/>
    </source>
</evidence>
<dbReference type="GO" id="GO:0005886">
    <property type="term" value="C:plasma membrane"/>
    <property type="evidence" value="ECO:0007669"/>
    <property type="project" value="TreeGrafter"/>
</dbReference>
<feature type="region of interest" description="Disordered" evidence="5">
    <location>
        <begin position="230"/>
        <end position="255"/>
    </location>
</feature>
<evidence type="ECO:0000313" key="8">
    <source>
        <dbReference type="Proteomes" id="UP000028545"/>
    </source>
</evidence>
<dbReference type="PANTHER" id="PTHR23502:SF181">
    <property type="entry name" value="MAJOR FACILITATOR SUPERFAMILY (MFS) PROFILE DOMAIN-CONTAINING PROTEIN"/>
    <property type="match status" value="1"/>
</dbReference>
<keyword evidence="4 6" id="KW-0472">Membrane</keyword>
<evidence type="ECO:0000313" key="7">
    <source>
        <dbReference type="EMBL" id="KEZ43282.1"/>
    </source>
</evidence>
<feature type="transmembrane region" description="Helical" evidence="6">
    <location>
        <begin position="201"/>
        <end position="221"/>
    </location>
</feature>
<dbReference type="Gene3D" id="1.20.1250.20">
    <property type="entry name" value="MFS general substrate transporter like domains"/>
    <property type="match status" value="1"/>
</dbReference>